<dbReference type="EMBL" id="MN552145">
    <property type="protein sequence ID" value="QGJ84991.1"/>
    <property type="molecule type" value="Genomic_DNA"/>
</dbReference>
<dbReference type="GeneID" id="56138015"/>
<keyword evidence="2" id="KW-1185">Reference proteome</keyword>
<dbReference type="RefSeq" id="YP_009905629.1">
    <property type="nucleotide sequence ID" value="NC_049857.1"/>
</dbReference>
<organism evidence="1 2">
    <name type="scientific">Lactococcus phage P1048</name>
    <dbReference type="NCBI Taxonomy" id="2662295"/>
    <lineage>
        <taxon>Viruses</taxon>
        <taxon>Duplodnaviria</taxon>
        <taxon>Heunggongvirae</taxon>
        <taxon>Uroviricota</taxon>
        <taxon>Caudoviricetes</taxon>
        <taxon>Audreyjarvisvirus</taxon>
        <taxon>Audreyjarvisvirus P1048</taxon>
    </lineage>
</organism>
<evidence type="ECO:0000313" key="1">
    <source>
        <dbReference type="EMBL" id="QGJ84991.1"/>
    </source>
</evidence>
<accession>A0A649V283</accession>
<protein>
    <recommendedName>
        <fullName evidence="3">DUF2726 domain-containing protein</fullName>
    </recommendedName>
</protein>
<reference evidence="1 2" key="1">
    <citation type="submission" date="2019-10" db="EMBL/GenBank/DDBJ databases">
        <authorList>
            <person name="Brinks E."/>
        </authorList>
    </citation>
    <scope>NUCLEOTIDE SEQUENCE [LARGE SCALE GENOMIC DNA]</scope>
</reference>
<name>A0A649V283_9CAUD</name>
<dbReference type="KEGG" id="vg:56138015"/>
<evidence type="ECO:0000313" key="2">
    <source>
        <dbReference type="Proteomes" id="UP000422881"/>
    </source>
</evidence>
<dbReference type="Proteomes" id="UP000422881">
    <property type="component" value="Segment"/>
</dbReference>
<evidence type="ECO:0008006" key="3">
    <source>
        <dbReference type="Google" id="ProtNLM"/>
    </source>
</evidence>
<dbReference type="Gene3D" id="3.40.960.10">
    <property type="entry name" value="VSR Endonuclease"/>
    <property type="match status" value="1"/>
</dbReference>
<sequence>MANKLTNEDVDKRIFNLVRDEYIRLGEYKNTHSKLLIKHNICGNEYKTSWHNFEKIRKCPECSKIKNKKQSLTNKEIDKRILKIGNGEYTRLGEYKNSKIKFLIKHNVCGNEYEVDWSNFYSGKRCPKCSVSISSQKRSLNNGKIDKEIYKLVEDEYIRLGEYKDSKTKFLIKHITCGNEYTVIWGNFKKGQRCPKCYGNKKLNNETVDKEILKLVGDEYVRYGEYKNNSTKMLIKHNICGNKYMGRWSNFQSGQRCPECYGTEKRTDKYVEEGIHNLVGNEYSKLGKYLGANKNFLMKHNVCENEYMVSWANFRKGKRCPKCASSKGEKKVSDILKRLNMEYVSEKRFKNCKNEKPLPFDFYIANKKTKLLIEFDGKQHFQPIEYFGGKKQFERQQVNDSIKTKFAKDNNIPLLRIPYAEIDNIETILVNKLKELNFIK</sequence>
<proteinExistence type="predicted"/>